<dbReference type="EMBL" id="BAABCV010000010">
    <property type="protein sequence ID" value="GAA4101643.1"/>
    <property type="molecule type" value="Genomic_DNA"/>
</dbReference>
<accession>A0ABP7X117</accession>
<reference evidence="4" key="1">
    <citation type="journal article" date="2019" name="Int. J. Syst. Evol. Microbiol.">
        <title>The Global Catalogue of Microorganisms (GCM) 10K type strain sequencing project: providing services to taxonomists for standard genome sequencing and annotation.</title>
        <authorList>
            <consortium name="The Broad Institute Genomics Platform"/>
            <consortium name="The Broad Institute Genome Sequencing Center for Infectious Disease"/>
            <person name="Wu L."/>
            <person name="Ma J."/>
        </authorList>
    </citation>
    <scope>NUCLEOTIDE SEQUENCE [LARGE SCALE GENOMIC DNA]</scope>
    <source>
        <strain evidence="4">JCM 17085</strain>
    </source>
</reference>
<evidence type="ECO:0000256" key="1">
    <source>
        <dbReference type="SAM" id="Phobius"/>
    </source>
</evidence>
<feature type="transmembrane region" description="Helical" evidence="1">
    <location>
        <begin position="74"/>
        <end position="91"/>
    </location>
</feature>
<keyword evidence="1" id="KW-0472">Membrane</keyword>
<feature type="transmembrane region" description="Helical" evidence="1">
    <location>
        <begin position="97"/>
        <end position="113"/>
    </location>
</feature>
<dbReference type="InterPro" id="IPR005530">
    <property type="entry name" value="SPW"/>
</dbReference>
<protein>
    <recommendedName>
        <fullName evidence="2">SPW repeat-containing integral membrane domain-containing protein</fullName>
    </recommendedName>
</protein>
<keyword evidence="1" id="KW-0812">Transmembrane</keyword>
<gene>
    <name evidence="3" type="ORF">GCM10022392_28040</name>
</gene>
<evidence type="ECO:0000313" key="3">
    <source>
        <dbReference type="EMBL" id="GAA4101643.1"/>
    </source>
</evidence>
<name>A0ABP7X117_9SPHI</name>
<dbReference type="RefSeq" id="WP_345105773.1">
    <property type="nucleotide sequence ID" value="NZ_BAABCV010000010.1"/>
</dbReference>
<organism evidence="3 4">
    <name type="scientific">Mucilaginibacter panaciglaebae</name>
    <dbReference type="NCBI Taxonomy" id="502331"/>
    <lineage>
        <taxon>Bacteria</taxon>
        <taxon>Pseudomonadati</taxon>
        <taxon>Bacteroidota</taxon>
        <taxon>Sphingobacteriia</taxon>
        <taxon>Sphingobacteriales</taxon>
        <taxon>Sphingobacteriaceae</taxon>
        <taxon>Mucilaginibacter</taxon>
    </lineage>
</organism>
<dbReference type="Pfam" id="PF03779">
    <property type="entry name" value="SPW"/>
    <property type="match status" value="1"/>
</dbReference>
<sequence length="144" mass="16251">MKPFISKSAFGFINYALALLLIASPWAFGFSHIKGAALLVPIYLGWLQLIMSLFSDNPLGFRQLRVFPVQMHNCVDLLMGFFLLTLPWAYAFSDRVFWPHLLMGLALLIKAIFTQESPFLTRPHRSLPEAGITSIDASEGRLNH</sequence>
<keyword evidence="4" id="KW-1185">Reference proteome</keyword>
<feature type="transmembrane region" description="Helical" evidence="1">
    <location>
        <begin position="36"/>
        <end position="54"/>
    </location>
</feature>
<proteinExistence type="predicted"/>
<evidence type="ECO:0000313" key="4">
    <source>
        <dbReference type="Proteomes" id="UP001500841"/>
    </source>
</evidence>
<keyword evidence="1" id="KW-1133">Transmembrane helix</keyword>
<evidence type="ECO:0000259" key="2">
    <source>
        <dbReference type="Pfam" id="PF03779"/>
    </source>
</evidence>
<feature type="domain" description="SPW repeat-containing integral membrane" evidence="2">
    <location>
        <begin position="12"/>
        <end position="109"/>
    </location>
</feature>
<feature type="transmembrane region" description="Helical" evidence="1">
    <location>
        <begin position="12"/>
        <end position="30"/>
    </location>
</feature>
<comment type="caution">
    <text evidence="3">The sequence shown here is derived from an EMBL/GenBank/DDBJ whole genome shotgun (WGS) entry which is preliminary data.</text>
</comment>
<dbReference type="Proteomes" id="UP001500841">
    <property type="component" value="Unassembled WGS sequence"/>
</dbReference>